<evidence type="ECO:0000256" key="2">
    <source>
        <dbReference type="ARBA" id="ARBA00022801"/>
    </source>
</evidence>
<sequence length="1000" mass="115099">MTQPSSYHIGHSWFGYFYLTGQYALTLTTSGIEFHRQQGRFLARCRRPQLAPESLVFSWPQLISPPKFVASFLGYHLQFQADGKPYQIHFLSYFSQRKFNRLVHRLWANANEQKLCDLINRVETTIQSRYLRQSMLDKIRPRMMREQRRWFPWCQDVELSPNLQIALKKLTQYCHWNTRDIDQIRESYIQSQLRRFSDFFEQVESNPLTEKQRRACVIDEDNNLLLAGAGTGKTSVMVGRAGYLVKSGQAQAEDILLLAYGRKAANEMDVRIKQKLATDAIKTSTFHSLGLKIIAEVEGKKPSLSPWVDDEKTKNKWVQNTLDALLEDGSYRKQLFEYVSQYYYVEKSPFEFEYEGEYFQYLNDNDIRSLKGERVKSFGELYIANWFFCHGIEYQYEAKYQHEVNSVEFRQYQPDFYLPEYDIYIEYYGTDDDNSTAPYIDNQQYLASIEWKRELHKSHQTVCLEFFYHQHKKGQLIDKLAQAMSLQHIEPKPLPDEAILATLNELGRVTELAKLFSQLIGLYKSACLDNAGLENIFVNAPESKQTRKAFELLEPILQRYQQQLVAAGDIDFEDMISKAIAYVQQGQFISPWRYIMVDEFQDISEPRARLVKALTDTATSVVGARTSRSNASLFCVGDDWQAIYRFSGADVRLTTQFTHYFGPTATTSLDQTFRFNSSIGDVATQFVTKNPVQLKKDIRSVSQVAYPAVSLIRRGNHQQATDAAPSANALEQALAAISQRVSDNIDKLKTKPTVYLLGRFWFQLPDKNGLYQLNKQFQNLHIECQSFHASKGKEADYVVIMGMKTGAHGFPSQKITPPILDAFLPQVEAFEFAEERRLFYVALTRAKHRVYIVADMTDASPFVIELIKENYAIEQHEFSTSLIQKIFADIHCQRCKTGTLRPRTGKVKTFYSCSHFPLCDHKEQGCSECGSPMTRNRFNGFNVCLNDACGHTAPLCRICGGDMVLRKSARGEFWGCQNYRGNTASSCKHAIDKSTVVMPS</sequence>
<name>A0ABS5I0F1_9GAMM</name>
<evidence type="ECO:0000313" key="11">
    <source>
        <dbReference type="EMBL" id="MBR9727502.1"/>
    </source>
</evidence>
<dbReference type="PROSITE" id="PS51198">
    <property type="entry name" value="UVRD_HELICASE_ATP_BIND"/>
    <property type="match status" value="1"/>
</dbReference>
<feature type="domain" description="UvrD-like helicase ATP-binding" evidence="10">
    <location>
        <begin position="206"/>
        <end position="676"/>
    </location>
</feature>
<dbReference type="Gene3D" id="3.40.50.300">
    <property type="entry name" value="P-loop containing nucleotide triphosphate hydrolases"/>
    <property type="match status" value="3"/>
</dbReference>
<evidence type="ECO:0000259" key="10">
    <source>
        <dbReference type="PROSITE" id="PS51198"/>
    </source>
</evidence>
<dbReference type="RefSeq" id="WP_153662156.1">
    <property type="nucleotide sequence ID" value="NZ_JAAIKR010000004.1"/>
</dbReference>
<organism evidence="11 12">
    <name type="scientific">Shewanella intestini</name>
    <dbReference type="NCBI Taxonomy" id="2017544"/>
    <lineage>
        <taxon>Bacteria</taxon>
        <taxon>Pseudomonadati</taxon>
        <taxon>Pseudomonadota</taxon>
        <taxon>Gammaproteobacteria</taxon>
        <taxon>Alteromonadales</taxon>
        <taxon>Shewanellaceae</taxon>
        <taxon>Shewanella</taxon>
    </lineage>
</organism>
<evidence type="ECO:0000256" key="7">
    <source>
        <dbReference type="ARBA" id="ARBA00034808"/>
    </source>
</evidence>
<protein>
    <recommendedName>
        <fullName evidence="7">DNA 3'-5' helicase</fullName>
        <ecNumber evidence="7">5.6.2.4</ecNumber>
    </recommendedName>
</protein>
<keyword evidence="4 9" id="KW-0067">ATP-binding</keyword>
<evidence type="ECO:0000256" key="9">
    <source>
        <dbReference type="PROSITE-ProRule" id="PRU00560"/>
    </source>
</evidence>
<keyword evidence="2 9" id="KW-0378">Hydrolase</keyword>
<comment type="catalytic activity">
    <reaction evidence="8">
        <text>ATP + H2O = ADP + phosphate + H(+)</text>
        <dbReference type="Rhea" id="RHEA:13065"/>
        <dbReference type="ChEBI" id="CHEBI:15377"/>
        <dbReference type="ChEBI" id="CHEBI:15378"/>
        <dbReference type="ChEBI" id="CHEBI:30616"/>
        <dbReference type="ChEBI" id="CHEBI:43474"/>
        <dbReference type="ChEBI" id="CHEBI:456216"/>
        <dbReference type="EC" id="5.6.2.4"/>
    </reaction>
</comment>
<reference evidence="11 12" key="1">
    <citation type="submission" date="2020-02" db="EMBL/GenBank/DDBJ databases">
        <title>Shewanella WXL01 sp. nov., a marine bacterium isolated from green algae in Luhuitou Fringing Reef (Northern South China Sea).</title>
        <authorList>
            <person name="Wang X."/>
        </authorList>
    </citation>
    <scope>NUCLEOTIDE SEQUENCE [LARGE SCALE GENOMIC DNA]</scope>
    <source>
        <strain evidence="11 12">MCCC 1A01895</strain>
    </source>
</reference>
<keyword evidence="3 9" id="KW-0347">Helicase</keyword>
<evidence type="ECO:0000256" key="4">
    <source>
        <dbReference type="ARBA" id="ARBA00022840"/>
    </source>
</evidence>
<dbReference type="Pfam" id="PF00580">
    <property type="entry name" value="UvrD-helicase"/>
    <property type="match status" value="1"/>
</dbReference>
<dbReference type="Pfam" id="PF01396">
    <property type="entry name" value="Zn_ribbon_Top1"/>
    <property type="match status" value="2"/>
</dbReference>
<comment type="caution">
    <text evidence="11">The sequence shown here is derived from an EMBL/GenBank/DDBJ whole genome shotgun (WGS) entry which is preliminary data.</text>
</comment>
<evidence type="ECO:0000256" key="1">
    <source>
        <dbReference type="ARBA" id="ARBA00022741"/>
    </source>
</evidence>
<evidence type="ECO:0000256" key="5">
    <source>
        <dbReference type="ARBA" id="ARBA00023235"/>
    </source>
</evidence>
<evidence type="ECO:0000313" key="12">
    <source>
        <dbReference type="Proteomes" id="UP000811844"/>
    </source>
</evidence>
<comment type="catalytic activity">
    <reaction evidence="6">
        <text>Couples ATP hydrolysis with the unwinding of duplex DNA by translocating in the 3'-5' direction.</text>
        <dbReference type="EC" id="5.6.2.4"/>
    </reaction>
</comment>
<dbReference type="InterPro" id="IPR013498">
    <property type="entry name" value="Topo_IA_Znf"/>
</dbReference>
<keyword evidence="1 9" id="KW-0547">Nucleotide-binding</keyword>
<dbReference type="InterPro" id="IPR027417">
    <property type="entry name" value="P-loop_NTPase"/>
</dbReference>
<dbReference type="SUPFAM" id="SSF52540">
    <property type="entry name" value="P-loop containing nucleoside triphosphate hydrolases"/>
    <property type="match status" value="1"/>
</dbReference>
<dbReference type="InterPro" id="IPR000212">
    <property type="entry name" value="DNA_helicase_UvrD/REP"/>
</dbReference>
<dbReference type="EMBL" id="JAAIKR010000004">
    <property type="protein sequence ID" value="MBR9727502.1"/>
    <property type="molecule type" value="Genomic_DNA"/>
</dbReference>
<dbReference type="InterPro" id="IPR014016">
    <property type="entry name" value="UvrD-like_ATP-bd"/>
</dbReference>
<keyword evidence="12" id="KW-1185">Reference proteome</keyword>
<evidence type="ECO:0000256" key="6">
    <source>
        <dbReference type="ARBA" id="ARBA00034617"/>
    </source>
</evidence>
<keyword evidence="5" id="KW-0413">Isomerase</keyword>
<dbReference type="Pfam" id="PF13361">
    <property type="entry name" value="UvrD_C"/>
    <property type="match status" value="1"/>
</dbReference>
<dbReference type="InterPro" id="IPR014017">
    <property type="entry name" value="DNA_helicase_UvrD-like_C"/>
</dbReference>
<dbReference type="Gene3D" id="3.40.91.30">
    <property type="match status" value="1"/>
</dbReference>
<evidence type="ECO:0000256" key="3">
    <source>
        <dbReference type="ARBA" id="ARBA00022806"/>
    </source>
</evidence>
<dbReference type="EC" id="5.6.2.4" evidence="7"/>
<dbReference type="PANTHER" id="PTHR11070:SF63">
    <property type="entry name" value="DNA HELICASE IV"/>
    <property type="match status" value="1"/>
</dbReference>
<dbReference type="Proteomes" id="UP000811844">
    <property type="component" value="Unassembled WGS sequence"/>
</dbReference>
<feature type="binding site" evidence="9">
    <location>
        <begin position="227"/>
        <end position="234"/>
    </location>
    <ligand>
        <name>ATP</name>
        <dbReference type="ChEBI" id="CHEBI:30616"/>
    </ligand>
</feature>
<proteinExistence type="predicted"/>
<dbReference type="Gene3D" id="3.30.65.10">
    <property type="entry name" value="Bacterial Topoisomerase I, domain 1"/>
    <property type="match status" value="1"/>
</dbReference>
<dbReference type="PANTHER" id="PTHR11070">
    <property type="entry name" value="UVRD / RECB / PCRA DNA HELICASE FAMILY MEMBER"/>
    <property type="match status" value="1"/>
</dbReference>
<accession>A0ABS5I0F1</accession>
<gene>
    <name evidence="11" type="ORF">G3R48_05825</name>
</gene>
<evidence type="ECO:0000256" key="8">
    <source>
        <dbReference type="ARBA" id="ARBA00048988"/>
    </source>
</evidence>